<evidence type="ECO:0000313" key="3">
    <source>
        <dbReference type="Proteomes" id="UP000583800"/>
    </source>
</evidence>
<dbReference type="EMBL" id="JACHJB010000002">
    <property type="protein sequence ID" value="MBB6348338.1"/>
    <property type="molecule type" value="Genomic_DNA"/>
</dbReference>
<dbReference type="InterPro" id="IPR007497">
    <property type="entry name" value="SIMPL/DUF541"/>
</dbReference>
<dbReference type="InterPro" id="IPR052022">
    <property type="entry name" value="26kDa_periplasmic_antigen"/>
</dbReference>
<sequence>MTKLSVVLASAAFALLGAQAAPALALSESASASAPPAVASGRAEITVVGKGSVSAAPDAMRLYVGVEVHKGRAAEAFAAVKSARAKLTEALASAGIAGSDMQTSGLGFGADYHQDGIKVAGYQASQNVEVLLRDLSKADAVVDAVAAVGEEVRINGISFEVSKVQPLVAKARAAAYRDALVRAQEYAALSGRKLGRVVKLEEESDTPTSRFALAADQSFISPGQGAVTVTVRAVYELI</sequence>
<evidence type="ECO:0000313" key="2">
    <source>
        <dbReference type="EMBL" id="MBB6348338.1"/>
    </source>
</evidence>
<dbReference type="Gene3D" id="3.30.70.2970">
    <property type="entry name" value="Protein of unknown function (DUF541), domain 2"/>
    <property type="match status" value="1"/>
</dbReference>
<feature type="chain" id="PRO_5039189136" description="DUF541 domain-containing protein" evidence="1">
    <location>
        <begin position="21"/>
        <end position="238"/>
    </location>
</feature>
<dbReference type="Pfam" id="PF04402">
    <property type="entry name" value="SIMPL"/>
    <property type="match status" value="1"/>
</dbReference>
<feature type="signal peptide" evidence="1">
    <location>
        <begin position="1"/>
        <end position="20"/>
    </location>
</feature>
<dbReference type="AlphaFoldDB" id="A0A7X0C567"/>
<evidence type="ECO:0000256" key="1">
    <source>
        <dbReference type="SAM" id="SignalP"/>
    </source>
</evidence>
<gene>
    <name evidence="2" type="ORF">FHU36_004883</name>
</gene>
<protein>
    <recommendedName>
        <fullName evidence="4">DUF541 domain-containing protein</fullName>
    </recommendedName>
</protein>
<evidence type="ECO:0008006" key="4">
    <source>
        <dbReference type="Google" id="ProtNLM"/>
    </source>
</evidence>
<dbReference type="RefSeq" id="WP_185086122.1">
    <property type="nucleotide sequence ID" value="NZ_JACHJB010000002.1"/>
</dbReference>
<comment type="caution">
    <text evidence="2">The sequence shown here is derived from an EMBL/GenBank/DDBJ whole genome shotgun (WGS) entry which is preliminary data.</text>
</comment>
<dbReference type="Gene3D" id="3.30.110.170">
    <property type="entry name" value="Protein of unknown function (DUF541), domain 1"/>
    <property type="match status" value="1"/>
</dbReference>
<dbReference type="PANTHER" id="PTHR34387:SF1">
    <property type="entry name" value="PERIPLASMIC IMMUNOGENIC PROTEIN"/>
    <property type="match status" value="1"/>
</dbReference>
<reference evidence="2 3" key="1">
    <citation type="submission" date="2020-08" db="EMBL/GenBank/DDBJ databases">
        <title>Sequencing the genomes of 1000 actinobacteria strains.</title>
        <authorList>
            <person name="Klenk H.-P."/>
        </authorList>
    </citation>
    <scope>NUCLEOTIDE SEQUENCE [LARGE SCALE GENOMIC DNA]</scope>
    <source>
        <strain evidence="2 3">DSM 45913</strain>
    </source>
</reference>
<keyword evidence="1" id="KW-0732">Signal</keyword>
<name>A0A7X0C567_9ACTN</name>
<dbReference type="PANTHER" id="PTHR34387">
    <property type="entry name" value="SLR1258 PROTEIN"/>
    <property type="match status" value="1"/>
</dbReference>
<proteinExistence type="predicted"/>
<dbReference type="GO" id="GO:0006974">
    <property type="term" value="P:DNA damage response"/>
    <property type="evidence" value="ECO:0007669"/>
    <property type="project" value="TreeGrafter"/>
</dbReference>
<accession>A0A7X0C567</accession>
<dbReference type="Proteomes" id="UP000583800">
    <property type="component" value="Unassembled WGS sequence"/>
</dbReference>
<organism evidence="2 3">
    <name type="scientific">Nonomuraea muscovyensis</name>
    <dbReference type="NCBI Taxonomy" id="1124761"/>
    <lineage>
        <taxon>Bacteria</taxon>
        <taxon>Bacillati</taxon>
        <taxon>Actinomycetota</taxon>
        <taxon>Actinomycetes</taxon>
        <taxon>Streptosporangiales</taxon>
        <taxon>Streptosporangiaceae</taxon>
        <taxon>Nonomuraea</taxon>
    </lineage>
</organism>
<keyword evidence="3" id="KW-1185">Reference proteome</keyword>